<dbReference type="Proteomes" id="UP000265515">
    <property type="component" value="Unassembled WGS sequence"/>
</dbReference>
<evidence type="ECO:0000259" key="2">
    <source>
        <dbReference type="Pfam" id="PF13837"/>
    </source>
</evidence>
<comment type="caution">
    <text evidence="3">The sequence shown here is derived from an EMBL/GenBank/DDBJ whole genome shotgun (WGS) entry which is preliminary data.</text>
</comment>
<gene>
    <name evidence="3" type="ORF">CBR_g40042</name>
</gene>
<feature type="compositionally biased region" description="Polar residues" evidence="1">
    <location>
        <begin position="1"/>
        <end position="11"/>
    </location>
</feature>
<dbReference type="Pfam" id="PF13837">
    <property type="entry name" value="Myb_DNA-bind_4"/>
    <property type="match status" value="1"/>
</dbReference>
<dbReference type="EMBL" id="BFEA01000517">
    <property type="protein sequence ID" value="GBG85400.1"/>
    <property type="molecule type" value="Genomic_DNA"/>
</dbReference>
<accession>A0A388LSU8</accession>
<dbReference type="PANTHER" id="PTHR33492">
    <property type="entry name" value="OSJNBA0043A12.37 PROTEIN-RELATED"/>
    <property type="match status" value="1"/>
</dbReference>
<proteinExistence type="predicted"/>
<evidence type="ECO:0000313" key="3">
    <source>
        <dbReference type="EMBL" id="GBG85400.1"/>
    </source>
</evidence>
<feature type="domain" description="Myb/SANT-like DNA-binding" evidence="2">
    <location>
        <begin position="156"/>
        <end position="203"/>
    </location>
</feature>
<feature type="region of interest" description="Disordered" evidence="1">
    <location>
        <begin position="1"/>
        <end position="34"/>
    </location>
</feature>
<feature type="region of interest" description="Disordered" evidence="1">
    <location>
        <begin position="255"/>
        <end position="306"/>
    </location>
</feature>
<dbReference type="InterPro" id="IPR044822">
    <property type="entry name" value="Myb_DNA-bind_4"/>
</dbReference>
<evidence type="ECO:0000313" key="4">
    <source>
        <dbReference type="Proteomes" id="UP000265515"/>
    </source>
</evidence>
<feature type="compositionally biased region" description="Basic residues" evidence="1">
    <location>
        <begin position="117"/>
        <end position="132"/>
    </location>
</feature>
<feature type="compositionally biased region" description="Low complexity" evidence="1">
    <location>
        <begin position="269"/>
        <end position="279"/>
    </location>
</feature>
<sequence length="383" mass="42569">MQSPSPVSAASNLGRRRGIVAERGGNLDDVGDDHDGRLLWAEQRRELREGREEAIRRGVERLRMDGQAEEVEEPDVGFRSKKTTTTTKEKEGTGTGVTPRHQGTATWVGRAARRRRRAGMVMGGRRKHKLSRTTKTATARQRRSETFGGMGHAYSRMKAREWKWNDVARRLKNVGVERKAEKCGQKWDNLMQQFKKVHHFQSSSGGIDFFQLSAKERASKGFNFNMDRAIYDKIKGLTGLNETINPKNIIDTGASRGVHLPSTSNADPEAVGDADASAGGDDEEEGSTRGSSQTMGSPSAFGKRKSTRQQTFVAMTDCMEKHGALMAATMESASKRQCNIQLRQCEALEAEVQVQKTHYATSDEVSKLMCHALLEIAKAIRER</sequence>
<feature type="compositionally biased region" description="Polar residues" evidence="1">
    <location>
        <begin position="288"/>
        <end position="297"/>
    </location>
</feature>
<evidence type="ECO:0000256" key="1">
    <source>
        <dbReference type="SAM" id="MobiDB-lite"/>
    </source>
</evidence>
<name>A0A388LSU8_CHABU</name>
<dbReference type="Gene3D" id="1.10.10.60">
    <property type="entry name" value="Homeodomain-like"/>
    <property type="match status" value="1"/>
</dbReference>
<dbReference type="PANTHER" id="PTHR33492:SF11">
    <property type="entry name" value="OS04G0670900 PROTEIN"/>
    <property type="match status" value="1"/>
</dbReference>
<reference evidence="3 4" key="1">
    <citation type="journal article" date="2018" name="Cell">
        <title>The Chara Genome: Secondary Complexity and Implications for Plant Terrestrialization.</title>
        <authorList>
            <person name="Nishiyama T."/>
            <person name="Sakayama H."/>
            <person name="Vries J.D."/>
            <person name="Buschmann H."/>
            <person name="Saint-Marcoux D."/>
            <person name="Ullrich K.K."/>
            <person name="Haas F.B."/>
            <person name="Vanderstraeten L."/>
            <person name="Becker D."/>
            <person name="Lang D."/>
            <person name="Vosolsobe S."/>
            <person name="Rombauts S."/>
            <person name="Wilhelmsson P.K.I."/>
            <person name="Janitza P."/>
            <person name="Kern R."/>
            <person name="Heyl A."/>
            <person name="Rumpler F."/>
            <person name="Villalobos L.I.A.C."/>
            <person name="Clay J.M."/>
            <person name="Skokan R."/>
            <person name="Toyoda A."/>
            <person name="Suzuki Y."/>
            <person name="Kagoshima H."/>
            <person name="Schijlen E."/>
            <person name="Tajeshwar N."/>
            <person name="Catarino B."/>
            <person name="Hetherington A.J."/>
            <person name="Saltykova A."/>
            <person name="Bonnot C."/>
            <person name="Breuninger H."/>
            <person name="Symeonidi A."/>
            <person name="Radhakrishnan G.V."/>
            <person name="Van Nieuwerburgh F."/>
            <person name="Deforce D."/>
            <person name="Chang C."/>
            <person name="Karol K.G."/>
            <person name="Hedrich R."/>
            <person name="Ulvskov P."/>
            <person name="Glockner G."/>
            <person name="Delwiche C.F."/>
            <person name="Petrasek J."/>
            <person name="Van de Peer Y."/>
            <person name="Friml J."/>
            <person name="Beilby M."/>
            <person name="Dolan L."/>
            <person name="Kohara Y."/>
            <person name="Sugano S."/>
            <person name="Fujiyama A."/>
            <person name="Delaux P.-M."/>
            <person name="Quint M."/>
            <person name="TheiBen G."/>
            <person name="Hagemann M."/>
            <person name="Harholt J."/>
            <person name="Dunand C."/>
            <person name="Zachgo S."/>
            <person name="Langdale J."/>
            <person name="Maumus F."/>
            <person name="Straeten D.V.D."/>
            <person name="Gould S.B."/>
            <person name="Rensing S.A."/>
        </authorList>
    </citation>
    <scope>NUCLEOTIDE SEQUENCE [LARGE SCALE GENOMIC DNA]</scope>
    <source>
        <strain evidence="3 4">S276</strain>
    </source>
</reference>
<feature type="region of interest" description="Disordered" evidence="1">
    <location>
        <begin position="117"/>
        <end position="143"/>
    </location>
</feature>
<protein>
    <recommendedName>
        <fullName evidence="2">Myb/SANT-like DNA-binding domain-containing protein</fullName>
    </recommendedName>
</protein>
<feature type="region of interest" description="Disordered" evidence="1">
    <location>
        <begin position="65"/>
        <end position="104"/>
    </location>
</feature>
<dbReference type="OrthoDB" id="1927263at2759"/>
<dbReference type="AlphaFoldDB" id="A0A388LSU8"/>
<keyword evidence="4" id="KW-1185">Reference proteome</keyword>
<organism evidence="3 4">
    <name type="scientific">Chara braunii</name>
    <name type="common">Braun's stonewort</name>
    <dbReference type="NCBI Taxonomy" id="69332"/>
    <lineage>
        <taxon>Eukaryota</taxon>
        <taxon>Viridiplantae</taxon>
        <taxon>Streptophyta</taxon>
        <taxon>Charophyceae</taxon>
        <taxon>Charales</taxon>
        <taxon>Characeae</taxon>
        <taxon>Chara</taxon>
    </lineage>
</organism>
<dbReference type="Gramene" id="GBG85400">
    <property type="protein sequence ID" value="GBG85400"/>
    <property type="gene ID" value="CBR_g40042"/>
</dbReference>